<organism evidence="2 3">
    <name type="scientific">Cellulomonas rhizosphaerae</name>
    <dbReference type="NCBI Taxonomy" id="2293719"/>
    <lineage>
        <taxon>Bacteria</taxon>
        <taxon>Bacillati</taxon>
        <taxon>Actinomycetota</taxon>
        <taxon>Actinomycetes</taxon>
        <taxon>Micrococcales</taxon>
        <taxon>Cellulomonadaceae</taxon>
        <taxon>Cellulomonas</taxon>
    </lineage>
</organism>
<feature type="domain" description="NAD(P)-binding" evidence="1">
    <location>
        <begin position="8"/>
        <end position="163"/>
    </location>
</feature>
<evidence type="ECO:0000313" key="2">
    <source>
        <dbReference type="EMBL" id="RHA37890.1"/>
    </source>
</evidence>
<dbReference type="OrthoDB" id="4820988at2"/>
<gene>
    <name evidence="2" type="ORF">D1825_15820</name>
</gene>
<sequence>MATALVIGGSGQIGRAAVPALVADGWDVRVLTRGTRSVEGVRAWGAEPVVGDRHDAESLAAAVRGGVDVVVDVVAYDDRDASALLAHSADIGSAIVVSSAAVYVDDQGDGFESETFGTFPVPIGEDQATVAPGRDSYATGKVALEQAWAASNVPTTILRPGAIHGPGCIQPREWVFVKRALDGRDVRLLAYDGESRFHPTSTAVLGELVRLAAATPGHRVLNAVDPDAPTVAEIATLVDGVMGTTSRIVRLPGEPVGGIGSTPWAVPTPLVLDMARAHELLGYVAPGGYGDTVAAAVEWLVDVAAGADWRQRFPGFARMEGDGDFFDYAAEDAFLAAHS</sequence>
<dbReference type="InterPro" id="IPR036291">
    <property type="entry name" value="NAD(P)-bd_dom_sf"/>
</dbReference>
<dbReference type="AlphaFoldDB" id="A0A413RI49"/>
<dbReference type="Proteomes" id="UP000283374">
    <property type="component" value="Unassembled WGS sequence"/>
</dbReference>
<dbReference type="InterPro" id="IPR016040">
    <property type="entry name" value="NAD(P)-bd_dom"/>
</dbReference>
<proteinExistence type="predicted"/>
<dbReference type="EMBL" id="QWKP01000219">
    <property type="protein sequence ID" value="RHA37890.1"/>
    <property type="molecule type" value="Genomic_DNA"/>
</dbReference>
<dbReference type="RefSeq" id="WP_118768380.1">
    <property type="nucleotide sequence ID" value="NZ_QWKP01000219.1"/>
</dbReference>
<comment type="caution">
    <text evidence="2">The sequence shown here is derived from an EMBL/GenBank/DDBJ whole genome shotgun (WGS) entry which is preliminary data.</text>
</comment>
<accession>A0A413RI49</accession>
<dbReference type="SUPFAM" id="SSF51735">
    <property type="entry name" value="NAD(P)-binding Rossmann-fold domains"/>
    <property type="match status" value="1"/>
</dbReference>
<evidence type="ECO:0000313" key="3">
    <source>
        <dbReference type="Proteomes" id="UP000283374"/>
    </source>
</evidence>
<name>A0A413RI49_9CELL</name>
<dbReference type="Pfam" id="PF13460">
    <property type="entry name" value="NAD_binding_10"/>
    <property type="match status" value="1"/>
</dbReference>
<dbReference type="PANTHER" id="PTHR48079">
    <property type="entry name" value="PROTEIN YEEZ"/>
    <property type="match status" value="1"/>
</dbReference>
<protein>
    <submittedName>
        <fullName evidence="2">NAD(P)-dependent oxidoreductase</fullName>
    </submittedName>
</protein>
<dbReference type="InterPro" id="IPR051783">
    <property type="entry name" value="NAD(P)-dependent_oxidoreduct"/>
</dbReference>
<dbReference type="GO" id="GO:0004029">
    <property type="term" value="F:aldehyde dehydrogenase (NAD+) activity"/>
    <property type="evidence" value="ECO:0007669"/>
    <property type="project" value="TreeGrafter"/>
</dbReference>
<keyword evidence="3" id="KW-1185">Reference proteome</keyword>
<dbReference type="GO" id="GO:0005737">
    <property type="term" value="C:cytoplasm"/>
    <property type="evidence" value="ECO:0007669"/>
    <property type="project" value="TreeGrafter"/>
</dbReference>
<evidence type="ECO:0000259" key="1">
    <source>
        <dbReference type="Pfam" id="PF13460"/>
    </source>
</evidence>
<dbReference type="PANTHER" id="PTHR48079:SF6">
    <property type="entry name" value="NAD(P)-BINDING DOMAIN-CONTAINING PROTEIN-RELATED"/>
    <property type="match status" value="1"/>
</dbReference>
<dbReference type="Gene3D" id="3.40.50.720">
    <property type="entry name" value="NAD(P)-binding Rossmann-like Domain"/>
    <property type="match status" value="1"/>
</dbReference>
<reference evidence="2 3" key="1">
    <citation type="submission" date="2018-08" db="EMBL/GenBank/DDBJ databases">
        <title>Cellulomonas rhizosphaerae sp. nov., a novel actinomycete isolated from soil.</title>
        <authorList>
            <person name="Tian Y."/>
        </authorList>
    </citation>
    <scope>NUCLEOTIDE SEQUENCE [LARGE SCALE GENOMIC DNA]</scope>
    <source>
        <strain evidence="2 3">NEAU-TCZ24</strain>
    </source>
</reference>